<name>A0A849BX30_9NOCA</name>
<reference evidence="2 3" key="1">
    <citation type="submission" date="2020-05" db="EMBL/GenBank/DDBJ databases">
        <title>MicrobeNet Type strains.</title>
        <authorList>
            <person name="Nicholson A.C."/>
        </authorList>
    </citation>
    <scope>NUCLEOTIDE SEQUENCE [LARGE SCALE GENOMIC DNA]</scope>
    <source>
        <strain evidence="2 3">JCM 3224</strain>
    </source>
</reference>
<feature type="domain" description="Amine oxidase" evidence="1">
    <location>
        <begin position="18"/>
        <end position="433"/>
    </location>
</feature>
<comment type="caution">
    <text evidence="2">The sequence shown here is derived from an EMBL/GenBank/DDBJ whole genome shotgun (WGS) entry which is preliminary data.</text>
</comment>
<protein>
    <submittedName>
        <fullName evidence="2">FAD-binding protein</fullName>
    </submittedName>
</protein>
<keyword evidence="3" id="KW-1185">Reference proteome</keyword>
<dbReference type="Pfam" id="PF01593">
    <property type="entry name" value="Amino_oxidase"/>
    <property type="match status" value="1"/>
</dbReference>
<evidence type="ECO:0000313" key="2">
    <source>
        <dbReference type="EMBL" id="NNH68850.1"/>
    </source>
</evidence>
<dbReference type="InterPro" id="IPR002937">
    <property type="entry name" value="Amino_oxidase"/>
</dbReference>
<dbReference type="EMBL" id="JABELX010000001">
    <property type="protein sequence ID" value="NNH68850.1"/>
    <property type="molecule type" value="Genomic_DNA"/>
</dbReference>
<dbReference type="Gene3D" id="3.50.50.60">
    <property type="entry name" value="FAD/NAD(P)-binding domain"/>
    <property type="match status" value="2"/>
</dbReference>
<dbReference type="GO" id="GO:0016491">
    <property type="term" value="F:oxidoreductase activity"/>
    <property type="evidence" value="ECO:0007669"/>
    <property type="project" value="InterPro"/>
</dbReference>
<evidence type="ECO:0000259" key="1">
    <source>
        <dbReference type="Pfam" id="PF01593"/>
    </source>
</evidence>
<accession>A0A849BX30</accession>
<dbReference type="SUPFAM" id="SSF51905">
    <property type="entry name" value="FAD/NAD(P)-binding domain"/>
    <property type="match status" value="1"/>
</dbReference>
<sequence length="436" mass="47372">MNNATTADRRIAVVGAGIAGMAAALELHEAGYRVDLVEQLPVLGGRFGLDRLGGRPVMTGGKNLGRKYSALRGFLDRLGTPRYEPFGINTSRVVDGKLLTLDSTQTAWDKVSRLRRLGSVRDLLKLARLGLLVRRAEANRFLGAPAFAQVAAASDDRPLSEHFGSDIVRKMFRPMTVRMNGAEPDEVYLGTFGTNLSMIMDTYDQLTDGITPAVTALAERVSVRTSSRVERLITDGGRVTGLAISTDGGPVADCHYDAVVLATPAYATAELVKADLPELSETLQEVRYFPAAVVLVHYERPVFGTRVRAIVLDDGPCSNAGVYGINDLDIVRYTFSGRQARPVPTADVLAEWVDDAERRLFGLLGHERIGRKDTVTRIWDAAYCAYVPHHGAFLDRVRGQVTGVEGLELAGDYLRGAPLEACCRSGIEAAQRIRTA</sequence>
<dbReference type="InterPro" id="IPR050464">
    <property type="entry name" value="Zeta_carotene_desat/Oxidored"/>
</dbReference>
<organism evidence="2 3">
    <name type="scientific">Nocardia uniformis</name>
    <dbReference type="NCBI Taxonomy" id="53432"/>
    <lineage>
        <taxon>Bacteria</taxon>
        <taxon>Bacillati</taxon>
        <taxon>Actinomycetota</taxon>
        <taxon>Actinomycetes</taxon>
        <taxon>Mycobacteriales</taxon>
        <taxon>Nocardiaceae</taxon>
        <taxon>Nocardia</taxon>
    </lineage>
</organism>
<gene>
    <name evidence="2" type="ORF">HLB23_02990</name>
</gene>
<dbReference type="RefSeq" id="WP_067527633.1">
    <property type="nucleotide sequence ID" value="NZ_JABELX010000001.1"/>
</dbReference>
<proteinExistence type="predicted"/>
<dbReference type="AlphaFoldDB" id="A0A849BX30"/>
<dbReference type="Proteomes" id="UP000586827">
    <property type="component" value="Unassembled WGS sequence"/>
</dbReference>
<dbReference type="PRINTS" id="PR00419">
    <property type="entry name" value="ADXRDTASE"/>
</dbReference>
<evidence type="ECO:0000313" key="3">
    <source>
        <dbReference type="Proteomes" id="UP000586827"/>
    </source>
</evidence>
<dbReference type="InterPro" id="IPR036188">
    <property type="entry name" value="FAD/NAD-bd_sf"/>
</dbReference>
<dbReference type="PANTHER" id="PTHR42923">
    <property type="entry name" value="PROTOPORPHYRINOGEN OXIDASE"/>
    <property type="match status" value="1"/>
</dbReference>